<feature type="region of interest" description="Disordered" evidence="1">
    <location>
        <begin position="89"/>
        <end position="133"/>
    </location>
</feature>
<evidence type="ECO:0000313" key="2">
    <source>
        <dbReference type="RefSeq" id="XP_059604729.1"/>
    </source>
</evidence>
<proteinExistence type="predicted"/>
<dbReference type="AlphaFoldDB" id="A0AAJ8E2R0"/>
<dbReference type="RefSeq" id="XP_059604729.1">
    <property type="nucleotide sequence ID" value="XM_059744788.1"/>
</dbReference>
<reference evidence="2" key="2">
    <citation type="submission" date="2025-08" db="UniProtKB">
        <authorList>
            <consortium name="RefSeq"/>
        </authorList>
    </citation>
    <scope>IDENTIFICATION</scope>
</reference>
<protein>
    <submittedName>
        <fullName evidence="2">Uncharacterized protein</fullName>
    </submittedName>
</protein>
<organism evidence="2">
    <name type="scientific">Aspergillus niger</name>
    <dbReference type="NCBI Taxonomy" id="5061"/>
    <lineage>
        <taxon>Eukaryota</taxon>
        <taxon>Fungi</taxon>
        <taxon>Dikarya</taxon>
        <taxon>Ascomycota</taxon>
        <taxon>Pezizomycotina</taxon>
        <taxon>Eurotiomycetes</taxon>
        <taxon>Eurotiomycetidae</taxon>
        <taxon>Eurotiales</taxon>
        <taxon>Aspergillaceae</taxon>
        <taxon>Aspergillus</taxon>
        <taxon>Aspergillus subgen. Circumdati</taxon>
    </lineage>
</organism>
<dbReference type="KEGG" id="ang:An15g06930"/>
<accession>A0AAJ8E2R0</accession>
<evidence type="ECO:0000256" key="1">
    <source>
        <dbReference type="SAM" id="MobiDB-lite"/>
    </source>
</evidence>
<dbReference type="GeneID" id="84593256"/>
<reference evidence="2" key="1">
    <citation type="submission" date="2025-02" db="EMBL/GenBank/DDBJ databases">
        <authorList>
            <consortium name="NCBI Genome Project"/>
        </authorList>
    </citation>
    <scope>NUCLEOTIDE SEQUENCE</scope>
</reference>
<sequence length="179" mass="18902">MVANPTTVDHRAKVAQLTRMVRTSLGRFGVPKSKTSSQSYTAHKDCDTQYANRVAAGDHLAAGVSTPTGITAADLNEGGRARSRAGMSFFGLENPGQEGWTPSGNEGSRADGAEEEENGREKQEPKLLPANDFRAPVAANDRVALASVALQINFNDDDPATLHHLDSAPSQTLESSAAV</sequence>
<feature type="compositionally biased region" description="Polar residues" evidence="1">
    <location>
        <begin position="168"/>
        <end position="179"/>
    </location>
</feature>
<name>A0AAJ8E2R0_ASPNG</name>
<feature type="region of interest" description="Disordered" evidence="1">
    <location>
        <begin position="157"/>
        <end position="179"/>
    </location>
</feature>
<gene>
    <name evidence="2" type="ORF">An15g06930</name>
</gene>
<dbReference type="VEuPathDB" id="FungiDB:An15g06930"/>